<evidence type="ECO:0000256" key="5">
    <source>
        <dbReference type="HAMAP-Rule" id="MF_01600"/>
    </source>
</evidence>
<dbReference type="EMBL" id="JANUGQ010000001">
    <property type="protein sequence ID" value="MCS0634380.1"/>
    <property type="molecule type" value="Genomic_DNA"/>
</dbReference>
<evidence type="ECO:0000313" key="7">
    <source>
        <dbReference type="EMBL" id="MCS0634380.1"/>
    </source>
</evidence>
<accession>A0ABT2CAN1</accession>
<feature type="transmembrane region" description="Helical" evidence="5">
    <location>
        <begin position="264"/>
        <end position="287"/>
    </location>
</feature>
<comment type="caution">
    <text evidence="7">The sequence shown here is derived from an EMBL/GenBank/DDBJ whole genome shotgun (WGS) entry which is preliminary data.</text>
</comment>
<feature type="compositionally biased region" description="Pro residues" evidence="6">
    <location>
        <begin position="893"/>
        <end position="904"/>
    </location>
</feature>
<gene>
    <name evidence="7" type="ORF">NX801_01600</name>
</gene>
<dbReference type="InterPro" id="IPR005372">
    <property type="entry name" value="UPF0182"/>
</dbReference>
<reference evidence="7" key="1">
    <citation type="submission" date="2022-08" db="EMBL/GenBank/DDBJ databases">
        <authorList>
            <person name="Somphong A."/>
            <person name="Phongsopitanun W."/>
        </authorList>
    </citation>
    <scope>NUCLEOTIDE SEQUENCE</scope>
    <source>
        <strain evidence="7">LP05-1</strain>
    </source>
</reference>
<comment type="subcellular location">
    <subcellularLocation>
        <location evidence="5">Cell membrane</location>
        <topology evidence="5">Multi-pass membrane protein</topology>
    </subcellularLocation>
</comment>
<feature type="region of interest" description="Disordered" evidence="6">
    <location>
        <begin position="886"/>
        <end position="907"/>
    </location>
</feature>
<feature type="compositionally biased region" description="Low complexity" evidence="6">
    <location>
        <begin position="970"/>
        <end position="1023"/>
    </location>
</feature>
<keyword evidence="8" id="KW-1185">Reference proteome</keyword>
<feature type="transmembrane region" description="Helical" evidence="5">
    <location>
        <begin position="24"/>
        <end position="46"/>
    </location>
</feature>
<dbReference type="RefSeq" id="WP_258784893.1">
    <property type="nucleotide sequence ID" value="NZ_JANUGQ010000001.1"/>
</dbReference>
<sequence>MPDRGGGPTGPRIRVGRPSRRARTLLMTLGVLAVLAMLFVMFAGFWTDWLWYRSVHYSSVFTTTLWTKIGLFLVFGLLMAVAVGLNIWLAHRLRPPLSAMSLEQQSLDRYRMGVAPFKKWVLLAVTALIGLIAGASASGQWKTWLMWVNGVPFGQRDPQFDMDVSFYAFDLPWYRFLLGFGFAAAVLSLVAAALTHYLYGGLRITSPGARATAAATGHLSVLLGVFVALKAIAYWLDRYGLAVKSSDFKATGNWTGLRYVDANAYLPAKTILFCIAVICAVLFFATLWRRTWQLPVIGFGLMVLSAILIGGLYPAIVQKFQVQPNEQAKEAPYIKKNIDATRKAYDIDATKLENYSGKSTVKDKDTLRADAGTAASYRLVDPNIVSPTFQQLEQKRRYYQFPMTLDVDRYQGRDTIVGLRELNIKGIPKRNWINDHFTYTHGYGAIMATGTTTDANGSPVFTESGLPTTGQVAKGKYEQRIYYGEKTEQYSIVGGPQKELDYEENGEKTTSYRGNSGVSLASAFNRAAYAVAFSEPQILYSGAIGDGSRILYNRTPKERVEAVAPWLTIDGDAYPAVVDGHIQWIVDAYTTSDGYPYASRTTLGSTTTDSLTAGNQTRAVVAQQNQVNYIRNSVKATVDAYDGTVKLYQWDTEDPVLKTWMKAFPGTVEPKSAIEADLKAHLRYPQDMFKVQRELLTRYHVENAAQFYSGSDAWQVPADPTNKDGNAVPPYYLSMKMPGDKQQQFALTTTFTPNGRPNLGGFMAVDADAGSKDYGRIRLLRVTSDVPGPAQVQSKLNGLPSVAQFVRDMRGADSDIQYGNLLTVPLDGGFLYVEPVYAQGRNALYPLLKKVAVSYVDADQPSGDTTKDTTVFENTLTEALNAVFGVEGTTPPGQRPPGETPQPPATDEAALRQAIADAQKAFSDSEAALRKPGAQVDWEAYGKAQKALADALREAAEAESRMKSGRAGQGAEKPAAPSSPAASGKPAAPARPSGAPAASSAPSAPAASSAPEGSSEASEGSGG</sequence>
<dbReference type="PANTHER" id="PTHR39344">
    <property type="entry name" value="UPF0182 PROTEIN SLL1060"/>
    <property type="match status" value="1"/>
</dbReference>
<name>A0ABT2CAN1_9ACTN</name>
<dbReference type="Pfam" id="PF03699">
    <property type="entry name" value="UPF0182"/>
    <property type="match status" value="1"/>
</dbReference>
<feature type="transmembrane region" description="Helical" evidence="5">
    <location>
        <begin position="120"/>
        <end position="141"/>
    </location>
</feature>
<evidence type="ECO:0000256" key="3">
    <source>
        <dbReference type="ARBA" id="ARBA00022989"/>
    </source>
</evidence>
<evidence type="ECO:0000256" key="1">
    <source>
        <dbReference type="ARBA" id="ARBA00022475"/>
    </source>
</evidence>
<dbReference type="Proteomes" id="UP001431313">
    <property type="component" value="Unassembled WGS sequence"/>
</dbReference>
<feature type="transmembrane region" description="Helical" evidence="5">
    <location>
        <begin position="66"/>
        <end position="90"/>
    </location>
</feature>
<feature type="transmembrane region" description="Helical" evidence="5">
    <location>
        <begin position="173"/>
        <end position="199"/>
    </location>
</feature>
<keyword evidence="2 5" id="KW-0812">Transmembrane</keyword>
<evidence type="ECO:0000256" key="2">
    <source>
        <dbReference type="ARBA" id="ARBA00022692"/>
    </source>
</evidence>
<feature type="region of interest" description="Disordered" evidence="6">
    <location>
        <begin position="955"/>
        <end position="1023"/>
    </location>
</feature>
<protein>
    <recommendedName>
        <fullName evidence="5">UPF0182 protein NX801_01600</fullName>
    </recommendedName>
</protein>
<keyword evidence="4 5" id="KW-0472">Membrane</keyword>
<keyword evidence="1 5" id="KW-1003">Cell membrane</keyword>
<evidence type="ECO:0000256" key="4">
    <source>
        <dbReference type="ARBA" id="ARBA00023136"/>
    </source>
</evidence>
<organism evidence="7 8">
    <name type="scientific">Streptomyces pyxinae</name>
    <dbReference type="NCBI Taxonomy" id="2970734"/>
    <lineage>
        <taxon>Bacteria</taxon>
        <taxon>Bacillati</taxon>
        <taxon>Actinomycetota</taxon>
        <taxon>Actinomycetes</taxon>
        <taxon>Kitasatosporales</taxon>
        <taxon>Streptomycetaceae</taxon>
        <taxon>Streptomyces</taxon>
    </lineage>
</organism>
<evidence type="ECO:0000256" key="6">
    <source>
        <dbReference type="SAM" id="MobiDB-lite"/>
    </source>
</evidence>
<evidence type="ECO:0000313" key="8">
    <source>
        <dbReference type="Proteomes" id="UP001431313"/>
    </source>
</evidence>
<comment type="similarity">
    <text evidence="5">Belongs to the UPF0182 family.</text>
</comment>
<proteinExistence type="inferred from homology"/>
<dbReference type="PANTHER" id="PTHR39344:SF1">
    <property type="entry name" value="UPF0182 PROTEIN SLL1060"/>
    <property type="match status" value="1"/>
</dbReference>
<dbReference type="HAMAP" id="MF_01600">
    <property type="entry name" value="UPF0182"/>
    <property type="match status" value="1"/>
</dbReference>
<feature type="transmembrane region" description="Helical" evidence="5">
    <location>
        <begin position="211"/>
        <end position="236"/>
    </location>
</feature>
<keyword evidence="3 5" id="KW-1133">Transmembrane helix</keyword>
<feature type="transmembrane region" description="Helical" evidence="5">
    <location>
        <begin position="294"/>
        <end position="316"/>
    </location>
</feature>